<evidence type="ECO:0000256" key="8">
    <source>
        <dbReference type="ARBA" id="ARBA00048551"/>
    </source>
</evidence>
<dbReference type="GO" id="GO:0030976">
    <property type="term" value="F:thiamine pyrophosphate binding"/>
    <property type="evidence" value="ECO:0007669"/>
    <property type="project" value="InterPro"/>
</dbReference>
<dbReference type="EMBL" id="DUJR01000033">
    <property type="protein sequence ID" value="HII60132.1"/>
    <property type="molecule type" value="Genomic_DNA"/>
</dbReference>
<proteinExistence type="inferred from homology"/>
<keyword evidence="12" id="KW-0670">Pyruvate</keyword>
<evidence type="ECO:0000256" key="2">
    <source>
        <dbReference type="ARBA" id="ARBA00022793"/>
    </source>
</evidence>
<accession>A0A832SLB8</accession>
<dbReference type="Pfam" id="PF02776">
    <property type="entry name" value="TPP_enzyme_N"/>
    <property type="match status" value="1"/>
</dbReference>
<dbReference type="GeneID" id="27929948"/>
<evidence type="ECO:0000256" key="9">
    <source>
        <dbReference type="ARBA" id="ARBA00060971"/>
    </source>
</evidence>
<dbReference type="RefSeq" id="WP_064496437.1">
    <property type="nucleotide sequence ID" value="NC_000909.1"/>
</dbReference>
<evidence type="ECO:0000256" key="7">
    <source>
        <dbReference type="ARBA" id="ARBA00038875"/>
    </source>
</evidence>
<keyword evidence="3 12" id="KW-0456">Lyase</keyword>
<dbReference type="InterPro" id="IPR012001">
    <property type="entry name" value="Thiamin_PyroP_enz_TPP-bd_dom"/>
</dbReference>
<evidence type="ECO:0000256" key="10">
    <source>
        <dbReference type="ARBA" id="ARBA00068303"/>
    </source>
</evidence>
<evidence type="ECO:0000313" key="12">
    <source>
        <dbReference type="EMBL" id="HII60132.1"/>
    </source>
</evidence>
<dbReference type="EC" id="4.1.1.79" evidence="7"/>
<dbReference type="SUPFAM" id="SSF52518">
    <property type="entry name" value="Thiamin diphosphate-binding fold (THDP-binding)"/>
    <property type="match status" value="1"/>
</dbReference>
<comment type="similarity">
    <text evidence="9">Belongs to the ComD family.</text>
</comment>
<evidence type="ECO:0000256" key="1">
    <source>
        <dbReference type="ARBA" id="ARBA00022545"/>
    </source>
</evidence>
<feature type="domain" description="Thiamine pyrophosphate enzyme N-terminal TPP-binding" evidence="11">
    <location>
        <begin position="1"/>
        <end position="99"/>
    </location>
</feature>
<keyword evidence="1" id="KW-0174">Coenzyme M biosynthesis</keyword>
<dbReference type="GO" id="GO:0050545">
    <property type="term" value="F:sulfopyruvate decarboxylase activity"/>
    <property type="evidence" value="ECO:0007669"/>
    <property type="project" value="UniProtKB-EC"/>
</dbReference>
<dbReference type="FunFam" id="3.40.50.970:FF:000039">
    <property type="entry name" value="Indolepyruvate oxidoreductase subunit IorA"/>
    <property type="match status" value="1"/>
</dbReference>
<dbReference type="Gene3D" id="3.40.50.970">
    <property type="match status" value="1"/>
</dbReference>
<comment type="caution">
    <text evidence="12">The sequence shown here is derived from an EMBL/GenBank/DDBJ whole genome shotgun (WGS) entry which is preliminary data.</text>
</comment>
<dbReference type="Proteomes" id="UP000645676">
    <property type="component" value="Unassembled WGS sequence"/>
</dbReference>
<evidence type="ECO:0000256" key="6">
    <source>
        <dbReference type="ARBA" id="ARBA00038733"/>
    </source>
</evidence>
<evidence type="ECO:0000256" key="3">
    <source>
        <dbReference type="ARBA" id="ARBA00023239"/>
    </source>
</evidence>
<comment type="catalytic activity">
    <reaction evidence="8">
        <text>3-sulfopyruvate + H(+) = sulfoacetaldehyde + CO2</text>
        <dbReference type="Rhea" id="RHEA:20948"/>
        <dbReference type="ChEBI" id="CHEBI:15378"/>
        <dbReference type="ChEBI" id="CHEBI:16526"/>
        <dbReference type="ChEBI" id="CHEBI:57940"/>
        <dbReference type="ChEBI" id="CHEBI:58246"/>
        <dbReference type="EC" id="4.1.1.79"/>
    </reaction>
</comment>
<evidence type="ECO:0000256" key="4">
    <source>
        <dbReference type="ARBA" id="ARBA00037396"/>
    </source>
</evidence>
<name>A0A832SLB8_9EURY</name>
<evidence type="ECO:0000259" key="11">
    <source>
        <dbReference type="Pfam" id="PF02776"/>
    </source>
</evidence>
<dbReference type="InterPro" id="IPR029061">
    <property type="entry name" value="THDP-binding"/>
</dbReference>
<organism evidence="12 13">
    <name type="scientific">Methanocaldococcus jannaschii</name>
    <dbReference type="NCBI Taxonomy" id="2190"/>
    <lineage>
        <taxon>Archaea</taxon>
        <taxon>Methanobacteriati</taxon>
        <taxon>Methanobacteriota</taxon>
        <taxon>Methanomada group</taxon>
        <taxon>Methanococci</taxon>
        <taxon>Methanococcales</taxon>
        <taxon>Methanocaldococcaceae</taxon>
        <taxon>Methanocaldococcus</taxon>
    </lineage>
</organism>
<evidence type="ECO:0000313" key="13">
    <source>
        <dbReference type="Proteomes" id="UP000645676"/>
    </source>
</evidence>
<dbReference type="InterPro" id="IPR022502">
    <property type="entry name" value="Sulfopyruvate_deCO2ase_alpha"/>
</dbReference>
<gene>
    <name evidence="12" type="primary">comD</name>
    <name evidence="12" type="ORF">HA335_06165</name>
</gene>
<reference evidence="12" key="1">
    <citation type="journal article" date="2020" name="bioRxiv">
        <title>A rank-normalized archaeal taxonomy based on genome phylogeny resolves widespread incomplete and uneven classifications.</title>
        <authorList>
            <person name="Rinke C."/>
            <person name="Chuvochina M."/>
            <person name="Mussig A.J."/>
            <person name="Chaumeil P.-A."/>
            <person name="Waite D.W."/>
            <person name="Whitman W.B."/>
            <person name="Parks D.H."/>
            <person name="Hugenholtz P."/>
        </authorList>
    </citation>
    <scope>NUCLEOTIDE SEQUENCE</scope>
    <source>
        <strain evidence="12">UBA8849</strain>
    </source>
</reference>
<protein>
    <recommendedName>
        <fullName evidence="10">Sulfopyruvate decarboxylase subunit alpha</fullName>
        <ecNumber evidence="7">4.1.1.79</ecNumber>
    </recommendedName>
</protein>
<dbReference type="SMR" id="A0A832SLB8"/>
<dbReference type="PANTHER" id="PTHR42818:SF1">
    <property type="entry name" value="SULFOPYRUVATE DECARBOXYLASE"/>
    <property type="match status" value="1"/>
</dbReference>
<dbReference type="OMA" id="SAQIPMG"/>
<dbReference type="GO" id="GO:0019295">
    <property type="term" value="P:coenzyme M biosynthetic process"/>
    <property type="evidence" value="ECO:0007669"/>
    <property type="project" value="UniProtKB-KW"/>
</dbReference>
<keyword evidence="2" id="KW-0210">Decarboxylase</keyword>
<dbReference type="CDD" id="cd07035">
    <property type="entry name" value="TPP_PYR_POX_like"/>
    <property type="match status" value="1"/>
</dbReference>
<dbReference type="PANTHER" id="PTHR42818">
    <property type="entry name" value="SULFOPYRUVATE DECARBOXYLASE SUBUNIT ALPHA"/>
    <property type="match status" value="1"/>
</dbReference>
<dbReference type="InterPro" id="IPR051818">
    <property type="entry name" value="TPP_dependent_decarboxylase"/>
</dbReference>
<comment type="subunit">
    <text evidence="6">Heterododecamer composed of 6 subunits alpha and 6 subunits beta.</text>
</comment>
<sequence length="169" mass="19059">MRGSLAIYNALKDSNIDFICSVPCANLKNLLKLIEEDKNIINIPATREEEAFGICAGAYLAGKKTAILMQNSGIGNSINAIASLYKTFQIPTLLIISHRGDLKEQIPAQIPMGRWIEKLLDVCEIPTYKPKTPEEAYKLIKYASSYMYKISYPVALLFDALYWEYDLEK</sequence>
<comment type="pathway">
    <text evidence="5">Cofactor biosynthesis; coenzyme M biosynthesis; sulfoacetaldehyde from phosphoenolpyruvate and sulfite: step 4/4.</text>
</comment>
<evidence type="ECO:0000256" key="5">
    <source>
        <dbReference type="ARBA" id="ARBA00037914"/>
    </source>
</evidence>
<dbReference type="AlphaFoldDB" id="A0A832SLB8"/>
<comment type="function">
    <text evidence="4">Involved in the biosynthesis of the coenzyme M (2-mercaptoethanesulfonic acid). Catalyzes the decarboxylation of sulfopyruvate to sulfoacetaldehyde.</text>
</comment>
<dbReference type="NCBIfam" id="TIGR03845">
    <property type="entry name" value="sulfopyru_alph"/>
    <property type="match status" value="1"/>
</dbReference>